<keyword evidence="2" id="KW-1185">Reference proteome</keyword>
<gene>
    <name evidence="1" type="ORF">R3P38DRAFT_2812047</name>
</gene>
<protein>
    <submittedName>
        <fullName evidence="1">Uncharacterized protein</fullName>
    </submittedName>
</protein>
<dbReference type="EMBL" id="JAWWNJ010000185">
    <property type="protein sequence ID" value="KAK6974301.1"/>
    <property type="molecule type" value="Genomic_DNA"/>
</dbReference>
<accession>A0AAV9Z868</accession>
<evidence type="ECO:0000313" key="1">
    <source>
        <dbReference type="EMBL" id="KAK6974301.1"/>
    </source>
</evidence>
<reference evidence="1 2" key="1">
    <citation type="journal article" date="2024" name="J Genomics">
        <title>Draft genome sequencing and assembly of Favolaschia claudopus CIRM-BRFM 2984 isolated from oak limbs.</title>
        <authorList>
            <person name="Navarro D."/>
            <person name="Drula E."/>
            <person name="Chaduli D."/>
            <person name="Cazenave R."/>
            <person name="Ahrendt S."/>
            <person name="Wang J."/>
            <person name="Lipzen A."/>
            <person name="Daum C."/>
            <person name="Barry K."/>
            <person name="Grigoriev I.V."/>
            <person name="Favel A."/>
            <person name="Rosso M.N."/>
            <person name="Martin F."/>
        </authorList>
    </citation>
    <scope>NUCLEOTIDE SEQUENCE [LARGE SCALE GENOMIC DNA]</scope>
    <source>
        <strain evidence="1 2">CIRM-BRFM 2984</strain>
    </source>
</reference>
<dbReference type="Proteomes" id="UP001362999">
    <property type="component" value="Unassembled WGS sequence"/>
</dbReference>
<name>A0AAV9Z868_9AGAR</name>
<organism evidence="1 2">
    <name type="scientific">Favolaschia claudopus</name>
    <dbReference type="NCBI Taxonomy" id="2862362"/>
    <lineage>
        <taxon>Eukaryota</taxon>
        <taxon>Fungi</taxon>
        <taxon>Dikarya</taxon>
        <taxon>Basidiomycota</taxon>
        <taxon>Agaricomycotina</taxon>
        <taxon>Agaricomycetes</taxon>
        <taxon>Agaricomycetidae</taxon>
        <taxon>Agaricales</taxon>
        <taxon>Marasmiineae</taxon>
        <taxon>Mycenaceae</taxon>
        <taxon>Favolaschia</taxon>
    </lineage>
</organism>
<proteinExistence type="predicted"/>
<dbReference type="AlphaFoldDB" id="A0AAV9Z868"/>
<comment type="caution">
    <text evidence="1">The sequence shown here is derived from an EMBL/GenBank/DDBJ whole genome shotgun (WGS) entry which is preliminary data.</text>
</comment>
<sequence length="180" mass="19756">MPIPPTTPPKLAETVQFMEMLFSPSRALNATLIATGLEDPVNIRIPWINNTLAGLWFRPWYGVVPETVHMAADMAVVTPREASSATADLGIAIIHVDQRNEAGHPANLCVKRHFGASEGDWFGNIILLEINLRTNGIKSICSNHGPVAVECLRQFLQDYRKATREGLDLRTAVGGILHPI</sequence>
<evidence type="ECO:0000313" key="2">
    <source>
        <dbReference type="Proteomes" id="UP001362999"/>
    </source>
</evidence>